<sequence>MLRQYLVVILLVLAHDCCAVLYQNATSLYSGAGSNFGTYIEGCTVDKGGKVYATNYLVAFDGTVLKDVDARGTLGMVTGSHPNTDANSATSLRADGTAKSSWNGARFVPTSIVPRHPGGGKTYKTALVTDVAAHKVVQVWLKPGASPVTRDFCGNADMAQPNDVVIASNGRVFVSGQRWTSNTVVGDGDLWTCSPTRTVGGSKAKLLATLGRTNGIELSPDEKTLYLSEAFNKNGNPVVNRVWKYDVNVAAGTVANRHLFVDFEKLDKSQGADVDGIRTDMAGNVYIARNGGWQVSVFSPAGKLLRSIRLTTKYPTSLEFGGSDGKTLYVVGRCGDARFTTGVGCVDVYGSPAAGRAWTMLQQLA</sequence>
<dbReference type="OrthoDB" id="423498at2759"/>
<feature type="chain" id="PRO_5032669559" description="SMP-30/Gluconolactonase/LRE-like region domain-containing protein" evidence="2">
    <location>
        <begin position="20"/>
        <end position="365"/>
    </location>
</feature>
<accession>A0A836CN90</accession>
<evidence type="ECO:0000256" key="1">
    <source>
        <dbReference type="ARBA" id="ARBA00022801"/>
    </source>
</evidence>
<evidence type="ECO:0000313" key="4">
    <source>
        <dbReference type="EMBL" id="KAG5191604.1"/>
    </source>
</evidence>
<dbReference type="PANTHER" id="PTHR47572:SF4">
    <property type="entry name" value="LACTONASE DRP35"/>
    <property type="match status" value="1"/>
</dbReference>
<feature type="signal peptide" evidence="2">
    <location>
        <begin position="1"/>
        <end position="19"/>
    </location>
</feature>
<dbReference type="EMBL" id="JAFCMP010000017">
    <property type="protein sequence ID" value="KAG5191604.1"/>
    <property type="molecule type" value="Genomic_DNA"/>
</dbReference>
<dbReference type="PANTHER" id="PTHR47572">
    <property type="entry name" value="LIPOPROTEIN-RELATED"/>
    <property type="match status" value="1"/>
</dbReference>
<dbReference type="InterPro" id="IPR013658">
    <property type="entry name" value="SGL"/>
</dbReference>
<evidence type="ECO:0000256" key="2">
    <source>
        <dbReference type="SAM" id="SignalP"/>
    </source>
</evidence>
<dbReference type="Pfam" id="PF08450">
    <property type="entry name" value="SGL"/>
    <property type="match status" value="1"/>
</dbReference>
<evidence type="ECO:0000259" key="3">
    <source>
        <dbReference type="Pfam" id="PF08450"/>
    </source>
</evidence>
<organism evidence="4 5">
    <name type="scientific">Tribonema minus</name>
    <dbReference type="NCBI Taxonomy" id="303371"/>
    <lineage>
        <taxon>Eukaryota</taxon>
        <taxon>Sar</taxon>
        <taxon>Stramenopiles</taxon>
        <taxon>Ochrophyta</taxon>
        <taxon>PX clade</taxon>
        <taxon>Xanthophyceae</taxon>
        <taxon>Tribonematales</taxon>
        <taxon>Tribonemataceae</taxon>
        <taxon>Tribonema</taxon>
    </lineage>
</organism>
<keyword evidence="2" id="KW-0732">Signal</keyword>
<gene>
    <name evidence="4" type="ORF">JKP88DRAFT_295472</name>
</gene>
<name>A0A836CN90_9STRA</name>
<dbReference type="GO" id="GO:0016787">
    <property type="term" value="F:hydrolase activity"/>
    <property type="evidence" value="ECO:0007669"/>
    <property type="project" value="UniProtKB-KW"/>
</dbReference>
<keyword evidence="1" id="KW-0378">Hydrolase</keyword>
<keyword evidence="5" id="KW-1185">Reference proteome</keyword>
<dbReference type="InterPro" id="IPR051262">
    <property type="entry name" value="SMP-30/CGR1_Lactonase"/>
</dbReference>
<protein>
    <recommendedName>
        <fullName evidence="3">SMP-30/Gluconolactonase/LRE-like region domain-containing protein</fullName>
    </recommendedName>
</protein>
<dbReference type="InterPro" id="IPR011042">
    <property type="entry name" value="6-blade_b-propeller_TolB-like"/>
</dbReference>
<dbReference type="Proteomes" id="UP000664859">
    <property type="component" value="Unassembled WGS sequence"/>
</dbReference>
<reference evidence="4" key="1">
    <citation type="submission" date="2021-02" db="EMBL/GenBank/DDBJ databases">
        <title>First Annotated Genome of the Yellow-green Alga Tribonema minus.</title>
        <authorList>
            <person name="Mahan K.M."/>
        </authorList>
    </citation>
    <scope>NUCLEOTIDE SEQUENCE</scope>
    <source>
        <strain evidence="4">UTEX B ZZ1240</strain>
    </source>
</reference>
<proteinExistence type="predicted"/>
<feature type="domain" description="SMP-30/Gluconolactonase/LRE-like region" evidence="3">
    <location>
        <begin position="147"/>
        <end position="330"/>
    </location>
</feature>
<dbReference type="SUPFAM" id="SSF63829">
    <property type="entry name" value="Calcium-dependent phosphotriesterase"/>
    <property type="match status" value="1"/>
</dbReference>
<evidence type="ECO:0000313" key="5">
    <source>
        <dbReference type="Proteomes" id="UP000664859"/>
    </source>
</evidence>
<comment type="caution">
    <text evidence="4">The sequence shown here is derived from an EMBL/GenBank/DDBJ whole genome shotgun (WGS) entry which is preliminary data.</text>
</comment>
<dbReference type="AlphaFoldDB" id="A0A836CN90"/>
<dbReference type="Gene3D" id="2.120.10.30">
    <property type="entry name" value="TolB, C-terminal domain"/>
    <property type="match status" value="1"/>
</dbReference>